<comment type="cofactor">
    <cofactor evidence="2">
        <name>Fe cation</name>
        <dbReference type="ChEBI" id="CHEBI:24875"/>
    </cofactor>
</comment>
<protein>
    <submittedName>
        <fullName evidence="3">Coenzyme F420-reducing hydrogenase alpha subunit</fullName>
    </submittedName>
</protein>
<dbReference type="GO" id="GO:0016151">
    <property type="term" value="F:nickel cation binding"/>
    <property type="evidence" value="ECO:0007669"/>
    <property type="project" value="InterPro"/>
</dbReference>
<comment type="caution">
    <text evidence="3">The sequence shown here is derived from an EMBL/GenBank/DDBJ whole genome shotgun (WGS) entry which is preliminary data.</text>
</comment>
<feature type="binding site" evidence="2">
    <location>
        <position position="418"/>
    </location>
    <ligand>
        <name>Ni(2+)</name>
        <dbReference type="ChEBI" id="CHEBI:49786"/>
    </ligand>
</feature>
<dbReference type="EMBL" id="SNZJ01000007">
    <property type="protein sequence ID" value="TDR54351.1"/>
    <property type="molecule type" value="Genomic_DNA"/>
</dbReference>
<proteinExistence type="predicted"/>
<feature type="binding site" evidence="2">
    <location>
        <position position="70"/>
    </location>
    <ligand>
        <name>Ni(2+)</name>
        <dbReference type="ChEBI" id="CHEBI:49786"/>
    </ligand>
</feature>
<dbReference type="InterPro" id="IPR018194">
    <property type="entry name" value="Ni-dep_hyd_lsu_Ni_BS"/>
</dbReference>
<feature type="binding site" evidence="2">
    <location>
        <position position="421"/>
    </location>
    <ligand>
        <name>Fe cation</name>
        <dbReference type="ChEBI" id="CHEBI:24875"/>
    </ligand>
</feature>
<keyword evidence="1" id="KW-0560">Oxidoreductase</keyword>
<keyword evidence="2" id="KW-0408">Iron</keyword>
<feature type="binding site" evidence="2">
    <location>
        <position position="67"/>
    </location>
    <ligand>
        <name>Ni(2+)</name>
        <dbReference type="ChEBI" id="CHEBI:49786"/>
    </ligand>
</feature>
<reference evidence="3 4" key="1">
    <citation type="submission" date="2019-03" db="EMBL/GenBank/DDBJ databases">
        <title>Genomic Encyclopedia of Type Strains, Phase III (KMG-III): the genomes of soil and plant-associated and newly described type strains.</title>
        <authorList>
            <person name="Whitman W."/>
        </authorList>
    </citation>
    <scope>NUCLEOTIDE SEQUENCE [LARGE SCALE GENOMIC DNA]</scope>
    <source>
        <strain evidence="3 4">CECT 5797</strain>
    </source>
</reference>
<dbReference type="InterPro" id="IPR029014">
    <property type="entry name" value="NiFe-Hase_large"/>
</dbReference>
<name>A0A4R6ZP76_9GAMM</name>
<feature type="binding site" evidence="2">
    <location>
        <position position="48"/>
    </location>
    <ligand>
        <name>Mg(2+)</name>
        <dbReference type="ChEBI" id="CHEBI:18420"/>
    </ligand>
</feature>
<dbReference type="PROSITE" id="PS00508">
    <property type="entry name" value="NI_HGENASE_L_2"/>
    <property type="match status" value="1"/>
</dbReference>
<keyword evidence="2" id="KW-0479">Metal-binding</keyword>
<dbReference type="AlphaFoldDB" id="A0A4R6ZP76"/>
<keyword evidence="2" id="KW-0460">Magnesium</keyword>
<gene>
    <name evidence="3" type="ORF">DFP85_107124</name>
</gene>
<feature type="binding site" evidence="2">
    <location>
        <position position="373"/>
    </location>
    <ligand>
        <name>Mg(2+)</name>
        <dbReference type="ChEBI" id="CHEBI:18420"/>
    </ligand>
</feature>
<feature type="binding site" evidence="2">
    <location>
        <position position="70"/>
    </location>
    <ligand>
        <name>Fe cation</name>
        <dbReference type="ChEBI" id="CHEBI:24875"/>
    </ligand>
</feature>
<dbReference type="RefSeq" id="WP_133635767.1">
    <property type="nucleotide sequence ID" value="NZ_SNZJ01000007.1"/>
</dbReference>
<sequence>MSHDTRTGEIHVPILARVEGEGALDIRIAAGRIEALTLRIFEPPRLFEKLLEGRSTQDVIDSVARICGICPVAYQMSAVAAIESILGVTPSPWVEAMRRVMYCGEWLQSHSLHIHLLAAPDFLGYESAPAMARDYPDEVRRGLRLQGLGNEIIRTFGGRSVHPVGICPGGFFHAPDAAAIDALREHLAAGLEEARELITWVAGLPLPEDDQDFVSVSLRHDHDYPITAGRIVSDQGLDLDPADFEQRFREFQVPHSTALHAQLDGHPYLVGPLARLNNNLDRLPEELRELLDDLGVRFPSRNMFHSIVARAVEMHVALAEALRLTEDYDPAAEPHAEAPARAGVGVGCTEAPRGILWHRYALDDQARVVEARIVPPTSQNQARMEEDLAASLTRFGLERDDDALRLHGEMVIRNYDPCISCATHFLDFRVLRENDLRENDWRR</sequence>
<dbReference type="Gene3D" id="1.10.645.10">
    <property type="entry name" value="Cytochrome-c3 Hydrogenase, chain B"/>
    <property type="match status" value="1"/>
</dbReference>
<dbReference type="Pfam" id="PF00374">
    <property type="entry name" value="NiFeSe_Hases"/>
    <property type="match status" value="2"/>
</dbReference>
<dbReference type="OrthoDB" id="9761717at2"/>
<dbReference type="PANTHER" id="PTHR43600:SF4">
    <property type="entry name" value="CYTOSOLIC NIFE-HYDROGENASE, ALPHA SUBUNIT"/>
    <property type="match status" value="1"/>
</dbReference>
<evidence type="ECO:0000313" key="4">
    <source>
        <dbReference type="Proteomes" id="UP000295212"/>
    </source>
</evidence>
<comment type="cofactor">
    <cofactor evidence="2">
        <name>Ni(2+)</name>
        <dbReference type="ChEBI" id="CHEBI:49786"/>
    </cofactor>
</comment>
<keyword evidence="2" id="KW-0533">Nickel</keyword>
<dbReference type="Proteomes" id="UP000295212">
    <property type="component" value="Unassembled WGS sequence"/>
</dbReference>
<feature type="binding site" evidence="2">
    <location>
        <position position="424"/>
    </location>
    <ligand>
        <name>Mg(2+)</name>
        <dbReference type="ChEBI" id="CHEBI:18420"/>
    </ligand>
</feature>
<dbReference type="PANTHER" id="PTHR43600">
    <property type="entry name" value="COENZYME F420 HYDROGENASE, SUBUNIT ALPHA"/>
    <property type="match status" value="1"/>
</dbReference>
<dbReference type="SUPFAM" id="SSF56762">
    <property type="entry name" value="HydB/Nqo4-like"/>
    <property type="match status" value="1"/>
</dbReference>
<organism evidence="3 4">
    <name type="scientific">Halomonas ventosae</name>
    <dbReference type="NCBI Taxonomy" id="229007"/>
    <lineage>
        <taxon>Bacteria</taxon>
        <taxon>Pseudomonadati</taxon>
        <taxon>Pseudomonadota</taxon>
        <taxon>Gammaproteobacteria</taxon>
        <taxon>Oceanospirillales</taxon>
        <taxon>Halomonadaceae</taxon>
        <taxon>Halomonas</taxon>
    </lineage>
</organism>
<evidence type="ECO:0000256" key="1">
    <source>
        <dbReference type="ARBA" id="ARBA00023002"/>
    </source>
</evidence>
<dbReference type="GO" id="GO:0008901">
    <property type="term" value="F:ferredoxin hydrogenase activity"/>
    <property type="evidence" value="ECO:0007669"/>
    <property type="project" value="InterPro"/>
</dbReference>
<dbReference type="InterPro" id="IPR001501">
    <property type="entry name" value="Ni-dep_hyd_lsu"/>
</dbReference>
<evidence type="ECO:0000256" key="2">
    <source>
        <dbReference type="PIRSR" id="PIRSR601501-1"/>
    </source>
</evidence>
<accession>A0A4R6ZP76</accession>
<evidence type="ECO:0000313" key="3">
    <source>
        <dbReference type="EMBL" id="TDR54351.1"/>
    </source>
</evidence>